<feature type="compositionally biased region" description="Basic and acidic residues" evidence="1">
    <location>
        <begin position="338"/>
        <end position="347"/>
    </location>
</feature>
<feature type="compositionally biased region" description="Polar residues" evidence="1">
    <location>
        <begin position="328"/>
        <end position="337"/>
    </location>
</feature>
<feature type="region of interest" description="Disordered" evidence="1">
    <location>
        <begin position="399"/>
        <end position="421"/>
    </location>
</feature>
<comment type="caution">
    <text evidence="3">The sequence shown here is derived from an EMBL/GenBank/DDBJ whole genome shotgun (WGS) entry which is preliminary data.</text>
</comment>
<dbReference type="PANTHER" id="PTHR34962">
    <property type="entry name" value="EMBRYO DEFECTIVE 1703-RELATED"/>
    <property type="match status" value="1"/>
</dbReference>
<feature type="region of interest" description="Disordered" evidence="1">
    <location>
        <begin position="279"/>
        <end position="374"/>
    </location>
</feature>
<keyword evidence="4" id="KW-1185">Reference proteome</keyword>
<evidence type="ECO:0000313" key="4">
    <source>
        <dbReference type="Proteomes" id="UP001314170"/>
    </source>
</evidence>
<dbReference type="EMBL" id="CAWUPB010000913">
    <property type="protein sequence ID" value="CAK7333197.1"/>
    <property type="molecule type" value="Genomic_DNA"/>
</dbReference>
<dbReference type="PANTHER" id="PTHR34962:SF3">
    <property type="entry name" value="ABC SUBFAMILY C PROTEIN"/>
    <property type="match status" value="1"/>
</dbReference>
<gene>
    <name evidence="3" type="ORF">DCAF_LOCUS9364</name>
</gene>
<dbReference type="InterPro" id="IPR021503">
    <property type="entry name" value="DUF3110"/>
</dbReference>
<dbReference type="AlphaFoldDB" id="A0AAV1RGA5"/>
<feature type="transmembrane region" description="Helical" evidence="2">
    <location>
        <begin position="131"/>
        <end position="151"/>
    </location>
</feature>
<feature type="compositionally biased region" description="Basic and acidic residues" evidence="1">
    <location>
        <begin position="310"/>
        <end position="326"/>
    </location>
</feature>
<name>A0AAV1RGA5_9ROSI</name>
<protein>
    <submittedName>
        <fullName evidence="3">Uncharacterized protein</fullName>
    </submittedName>
</protein>
<organism evidence="3 4">
    <name type="scientific">Dovyalis caffra</name>
    <dbReference type="NCBI Taxonomy" id="77055"/>
    <lineage>
        <taxon>Eukaryota</taxon>
        <taxon>Viridiplantae</taxon>
        <taxon>Streptophyta</taxon>
        <taxon>Embryophyta</taxon>
        <taxon>Tracheophyta</taxon>
        <taxon>Spermatophyta</taxon>
        <taxon>Magnoliopsida</taxon>
        <taxon>eudicotyledons</taxon>
        <taxon>Gunneridae</taxon>
        <taxon>Pentapetalae</taxon>
        <taxon>rosids</taxon>
        <taxon>fabids</taxon>
        <taxon>Malpighiales</taxon>
        <taxon>Salicaceae</taxon>
        <taxon>Flacourtieae</taxon>
        <taxon>Dovyalis</taxon>
    </lineage>
</organism>
<keyword evidence="2" id="KW-0812">Transmembrane</keyword>
<evidence type="ECO:0000256" key="1">
    <source>
        <dbReference type="SAM" id="MobiDB-lite"/>
    </source>
</evidence>
<accession>A0AAV1RGA5</accession>
<dbReference type="Pfam" id="PF11360">
    <property type="entry name" value="DUF3110"/>
    <property type="match status" value="1"/>
</dbReference>
<proteinExistence type="predicted"/>
<reference evidence="3 4" key="1">
    <citation type="submission" date="2024-01" db="EMBL/GenBank/DDBJ databases">
        <authorList>
            <person name="Waweru B."/>
        </authorList>
    </citation>
    <scope>NUCLEOTIDE SEQUENCE [LARGE SCALE GENOMIC DNA]</scope>
</reference>
<evidence type="ECO:0000313" key="3">
    <source>
        <dbReference type="EMBL" id="CAK7333197.1"/>
    </source>
</evidence>
<evidence type="ECO:0000256" key="2">
    <source>
        <dbReference type="SAM" id="Phobius"/>
    </source>
</evidence>
<sequence>MAGTPRATFTFLSTSTILIPLATPHRFRLKPLLASTTSTPFPPKHIKRKNHLRLKILKTLTKPLITAPLPLIERTPLQNDTVYDTPLKEVLSNEELDADKVEEFQVSETVSTAGEYSGNAGKFSVKSVLKFSGYFIGVLLFQTICVVWLFGNTDSDGKERKFNNLDKKGNVLLDVNGNDVYANESELEEKINEIKVMAREVRERERRELIEGNKGSELEKEIDVIKLEKRLNSKREKLPDSIMEYLGLFGDGFGEDGLDLKEENKTLMFKKKFRFKSPSMDVRSTPKGFSDLKDKSVSSRSGSDPNGVFRKNDVGSVKKDSGRKDGNVQLNSVQNKGNKLEKERVNLLKEMGSGAVQETRKGRSSNEVPKAGKSRVLETLNSESLTKEDQGTTIKFDRPAALSRNGGRGPGKRQVANKVGDKQSDVQKDLWWLNLPYVLAILMRRGSEHEESGGLYSLRVASQEDEHRDFSYTVAFEDRADANNFCYLLESFFEGLGDFSADIVPLQVKELHEAVKSHSKKVIVVKKGQLKLYVGQPFSEVEIAFGSNFRSANTIHMRSSLSEFMTLHAYEKLLVGLEDFGRYWSSKSLDALLPRNYTGNSNQKFPAWNDFVLVGTKSV</sequence>
<dbReference type="Proteomes" id="UP001314170">
    <property type="component" value="Unassembled WGS sequence"/>
</dbReference>
<keyword evidence="2" id="KW-1133">Transmembrane helix</keyword>
<keyword evidence="2" id="KW-0472">Membrane</keyword>